<reference evidence="8 9" key="1">
    <citation type="submission" date="2019-04" db="EMBL/GenBank/DDBJ databases">
        <title>Friends and foes A comparative genomics study of 23 Aspergillus species from section Flavi.</title>
        <authorList>
            <consortium name="DOE Joint Genome Institute"/>
            <person name="Kjaerbolling I."/>
            <person name="Vesth T."/>
            <person name="Frisvad J.C."/>
            <person name="Nybo J.L."/>
            <person name="Theobald S."/>
            <person name="Kildgaard S."/>
            <person name="Isbrandt T."/>
            <person name="Kuo A."/>
            <person name="Sato A."/>
            <person name="Lyhne E.K."/>
            <person name="Kogle M.E."/>
            <person name="Wiebenga A."/>
            <person name="Kun R.S."/>
            <person name="Lubbers R.J."/>
            <person name="Makela M.R."/>
            <person name="Barry K."/>
            <person name="Chovatia M."/>
            <person name="Clum A."/>
            <person name="Daum C."/>
            <person name="Haridas S."/>
            <person name="He G."/>
            <person name="LaButti K."/>
            <person name="Lipzen A."/>
            <person name="Mondo S."/>
            <person name="Riley R."/>
            <person name="Salamov A."/>
            <person name="Simmons B.A."/>
            <person name="Magnuson J.K."/>
            <person name="Henrissat B."/>
            <person name="Mortensen U.H."/>
            <person name="Larsen T.O."/>
            <person name="Devries R.P."/>
            <person name="Grigoriev I.V."/>
            <person name="Machida M."/>
            <person name="Baker S.E."/>
            <person name="Andersen M.R."/>
        </authorList>
    </citation>
    <scope>NUCLEOTIDE SEQUENCE [LARGE SCALE GENOMIC DNA]</scope>
    <source>
        <strain evidence="8 9">CBS 151.66</strain>
    </source>
</reference>
<dbReference type="Pfam" id="PF01565">
    <property type="entry name" value="FAD_binding_4"/>
    <property type="match status" value="1"/>
</dbReference>
<dbReference type="GO" id="GO:0071949">
    <property type="term" value="F:FAD binding"/>
    <property type="evidence" value="ECO:0007669"/>
    <property type="project" value="InterPro"/>
</dbReference>
<dbReference type="Pfam" id="PF08031">
    <property type="entry name" value="BBE"/>
    <property type="match status" value="1"/>
</dbReference>
<dbReference type="PANTHER" id="PTHR42973">
    <property type="entry name" value="BINDING OXIDOREDUCTASE, PUTATIVE (AFU_ORTHOLOGUE AFUA_1G17690)-RELATED"/>
    <property type="match status" value="1"/>
</dbReference>
<keyword evidence="3" id="KW-0285">Flavoprotein</keyword>
<feature type="domain" description="FAD-binding PCMH-type" evidence="7">
    <location>
        <begin position="69"/>
        <end position="241"/>
    </location>
</feature>
<dbReference type="Gene3D" id="3.30.465.10">
    <property type="match status" value="1"/>
</dbReference>
<evidence type="ECO:0000256" key="2">
    <source>
        <dbReference type="ARBA" id="ARBA00005466"/>
    </source>
</evidence>
<dbReference type="InterPro" id="IPR016166">
    <property type="entry name" value="FAD-bd_PCMH"/>
</dbReference>
<keyword evidence="6" id="KW-0732">Signal</keyword>
<dbReference type="PROSITE" id="PS51387">
    <property type="entry name" value="FAD_PCMH"/>
    <property type="match status" value="1"/>
</dbReference>
<proteinExistence type="inferred from homology"/>
<comment type="cofactor">
    <cofactor evidence="1">
        <name>FAD</name>
        <dbReference type="ChEBI" id="CHEBI:57692"/>
    </cofactor>
</comment>
<organism evidence="8 9">
    <name type="scientific">Aspergillus leporis</name>
    <dbReference type="NCBI Taxonomy" id="41062"/>
    <lineage>
        <taxon>Eukaryota</taxon>
        <taxon>Fungi</taxon>
        <taxon>Dikarya</taxon>
        <taxon>Ascomycota</taxon>
        <taxon>Pezizomycotina</taxon>
        <taxon>Eurotiomycetes</taxon>
        <taxon>Eurotiomycetidae</taxon>
        <taxon>Eurotiales</taxon>
        <taxon>Aspergillaceae</taxon>
        <taxon>Aspergillus</taxon>
        <taxon>Aspergillus subgen. Circumdati</taxon>
    </lineage>
</organism>
<gene>
    <name evidence="8" type="ORF">BDV29DRAFT_197644</name>
</gene>
<evidence type="ECO:0000256" key="3">
    <source>
        <dbReference type="ARBA" id="ARBA00022630"/>
    </source>
</evidence>
<feature type="signal peptide" evidence="6">
    <location>
        <begin position="1"/>
        <end position="24"/>
    </location>
</feature>
<evidence type="ECO:0000256" key="1">
    <source>
        <dbReference type="ARBA" id="ARBA00001974"/>
    </source>
</evidence>
<dbReference type="EMBL" id="ML732284">
    <property type="protein sequence ID" value="KAB8071019.1"/>
    <property type="molecule type" value="Genomic_DNA"/>
</dbReference>
<keyword evidence="9" id="KW-1185">Reference proteome</keyword>
<accession>A0A5N5WRQ6</accession>
<evidence type="ECO:0000259" key="7">
    <source>
        <dbReference type="PROSITE" id="PS51387"/>
    </source>
</evidence>
<dbReference type="InterPro" id="IPR006094">
    <property type="entry name" value="Oxid_FAD_bind_N"/>
</dbReference>
<dbReference type="Gene3D" id="3.40.462.20">
    <property type="match status" value="1"/>
</dbReference>
<keyword evidence="4" id="KW-0274">FAD</keyword>
<dbReference type="Proteomes" id="UP000326565">
    <property type="component" value="Unassembled WGS sequence"/>
</dbReference>
<evidence type="ECO:0000256" key="4">
    <source>
        <dbReference type="ARBA" id="ARBA00022827"/>
    </source>
</evidence>
<name>A0A5N5WRQ6_9EURO</name>
<dbReference type="GO" id="GO:0016491">
    <property type="term" value="F:oxidoreductase activity"/>
    <property type="evidence" value="ECO:0007669"/>
    <property type="project" value="UniProtKB-KW"/>
</dbReference>
<comment type="similarity">
    <text evidence="2">Belongs to the oxygen-dependent FAD-linked oxidoreductase family.</text>
</comment>
<feature type="chain" id="PRO_5024843851" description="FAD-binding PCMH-type domain-containing protein" evidence="6">
    <location>
        <begin position="25"/>
        <end position="499"/>
    </location>
</feature>
<keyword evidence="5" id="KW-0560">Oxidoreductase</keyword>
<dbReference type="OrthoDB" id="9996127at2759"/>
<sequence length="499" mass="55205">MVMGSFKVWASGLLYATLLRECHGLSSDTHDHGHDIGSELGRRLSSGASIYFPGNAEFSNATARWSKWGSPNISVVVEVANTWDVQETVRYANKHDVPFLAVNGGHGNIESLENVHEGIEIWLHKLNEVAISDEGDTATFGGGILSYEVIESLWAAGKQTVTGVCDCTGFFGPGLGGGHGYLQGRYGLIADNFVSLEVITADGKLRIVTPDGPESELFWALQGAGHNFGIVTSATVKIYDVEGDGVWAFQRYVYTQDKLEDLFDYLNDFGDDGNQRVDVMYWATINRDPRVDPENEGVAALEKEVSSPFYDLGPVSTEVHSGPYTDISKWTEFNMTSRACQKGGGYMVRFPINLKKYDLRALRATYNAFAQGTLDHPAFEHSTLMLEGYSSQGVRAVDEASTAYAHRADTILVSSVVIFDNATDKADAEEFGNRVRDLLHEGTGEEEMHVYVNYAAGDEALETMYGYEPWRQRKLSELKRKYDPTNRFGYYAPIPLAHN</sequence>
<dbReference type="InterPro" id="IPR012951">
    <property type="entry name" value="BBE"/>
</dbReference>
<dbReference type="InterPro" id="IPR050416">
    <property type="entry name" value="FAD-linked_Oxidoreductase"/>
</dbReference>
<dbReference type="SUPFAM" id="SSF56176">
    <property type="entry name" value="FAD-binding/transporter-associated domain-like"/>
    <property type="match status" value="1"/>
</dbReference>
<dbReference type="InterPro" id="IPR036318">
    <property type="entry name" value="FAD-bd_PCMH-like_sf"/>
</dbReference>
<evidence type="ECO:0000313" key="8">
    <source>
        <dbReference type="EMBL" id="KAB8071019.1"/>
    </source>
</evidence>
<dbReference type="PANTHER" id="PTHR42973:SF9">
    <property type="entry name" value="FAD-BINDING PCMH-TYPE DOMAIN-CONTAINING PROTEIN-RELATED"/>
    <property type="match status" value="1"/>
</dbReference>
<evidence type="ECO:0000313" key="9">
    <source>
        <dbReference type="Proteomes" id="UP000326565"/>
    </source>
</evidence>
<protein>
    <recommendedName>
        <fullName evidence="7">FAD-binding PCMH-type domain-containing protein</fullName>
    </recommendedName>
</protein>
<dbReference type="InterPro" id="IPR016169">
    <property type="entry name" value="FAD-bd_PCMH_sub2"/>
</dbReference>
<dbReference type="AlphaFoldDB" id="A0A5N5WRQ6"/>
<evidence type="ECO:0000256" key="6">
    <source>
        <dbReference type="SAM" id="SignalP"/>
    </source>
</evidence>
<evidence type="ECO:0000256" key="5">
    <source>
        <dbReference type="ARBA" id="ARBA00023002"/>
    </source>
</evidence>